<organism evidence="2 3">
    <name type="scientific">Roseicyclus mahoneyensis</name>
    <dbReference type="NCBI Taxonomy" id="164332"/>
    <lineage>
        <taxon>Bacteria</taxon>
        <taxon>Pseudomonadati</taxon>
        <taxon>Pseudomonadota</taxon>
        <taxon>Alphaproteobacteria</taxon>
        <taxon>Rhodobacterales</taxon>
        <taxon>Roseobacteraceae</taxon>
        <taxon>Roseicyclus</taxon>
    </lineage>
</organism>
<dbReference type="Gene3D" id="3.90.330.10">
    <property type="entry name" value="Nitrile hydratase alpha /Thiocyanate hydrolase gamma"/>
    <property type="match status" value="1"/>
</dbReference>
<evidence type="ECO:0000313" key="3">
    <source>
        <dbReference type="Proteomes" id="UP000245708"/>
    </source>
</evidence>
<accession>A0A316GID9</accession>
<dbReference type="Proteomes" id="UP000245708">
    <property type="component" value="Unassembled WGS sequence"/>
</dbReference>
<name>A0A316GID9_9RHOB</name>
<dbReference type="GO" id="GO:0003824">
    <property type="term" value="F:catalytic activity"/>
    <property type="evidence" value="ECO:0007669"/>
    <property type="project" value="InterPro"/>
</dbReference>
<evidence type="ECO:0000256" key="1">
    <source>
        <dbReference type="SAM" id="MobiDB-lite"/>
    </source>
</evidence>
<sequence length="182" mass="19579">MTDPLRPTLIAPSLRRLAARAGAAMASQDGRRRAQLAQADHVVIEGQATPAGGAGTGPEAYRTATGSAGQARGPAPEAGAEGDFRLVRNPVDLTDARLVERFLPDILGRALARSWVDGDFRERLTEDPKALLAEHEVYLPGSIWIETQTGSNGRPMIVVHERQPDGALRRLLYLQLVMLAGK</sequence>
<feature type="compositionally biased region" description="Low complexity" evidence="1">
    <location>
        <begin position="68"/>
        <end position="81"/>
    </location>
</feature>
<dbReference type="AlphaFoldDB" id="A0A316GID9"/>
<comment type="caution">
    <text evidence="2">The sequence shown here is derived from an EMBL/GenBank/DDBJ whole genome shotgun (WGS) entry which is preliminary data.</text>
</comment>
<dbReference type="SUPFAM" id="SSF56209">
    <property type="entry name" value="Nitrile hydratase alpha chain"/>
    <property type="match status" value="1"/>
</dbReference>
<proteinExistence type="predicted"/>
<dbReference type="InterPro" id="IPR036648">
    <property type="entry name" value="CN_Hdrase_a/SCN_Hdrase_g_sf"/>
</dbReference>
<feature type="region of interest" description="Disordered" evidence="1">
    <location>
        <begin position="47"/>
        <end position="83"/>
    </location>
</feature>
<dbReference type="EMBL" id="QGGW01000004">
    <property type="protein sequence ID" value="PWK60375.1"/>
    <property type="molecule type" value="Genomic_DNA"/>
</dbReference>
<protein>
    <submittedName>
        <fullName evidence="2">Uncharacterized protein</fullName>
    </submittedName>
</protein>
<dbReference type="RefSeq" id="WP_245904280.1">
    <property type="nucleotide sequence ID" value="NZ_QGGW01000004.1"/>
</dbReference>
<evidence type="ECO:0000313" key="2">
    <source>
        <dbReference type="EMBL" id="PWK60375.1"/>
    </source>
</evidence>
<keyword evidence="3" id="KW-1185">Reference proteome</keyword>
<reference evidence="2 3" key="1">
    <citation type="submission" date="2018-05" db="EMBL/GenBank/DDBJ databases">
        <title>Genomic Encyclopedia of Type Strains, Phase IV (KMG-IV): sequencing the most valuable type-strain genomes for metagenomic binning, comparative biology and taxonomic classification.</title>
        <authorList>
            <person name="Goeker M."/>
        </authorList>
    </citation>
    <scope>NUCLEOTIDE SEQUENCE [LARGE SCALE GENOMIC DNA]</scope>
    <source>
        <strain evidence="2 3">DSM 16097</strain>
    </source>
</reference>
<gene>
    <name evidence="2" type="ORF">C7455_10411</name>
</gene>
<dbReference type="GO" id="GO:0046914">
    <property type="term" value="F:transition metal ion binding"/>
    <property type="evidence" value="ECO:0007669"/>
    <property type="project" value="InterPro"/>
</dbReference>